<keyword evidence="3" id="KW-1185">Reference proteome</keyword>
<feature type="compositionally biased region" description="Basic and acidic residues" evidence="1">
    <location>
        <begin position="20"/>
        <end position="35"/>
    </location>
</feature>
<evidence type="ECO:0000313" key="2">
    <source>
        <dbReference type="EMBL" id="KAG7100118.1"/>
    </source>
</evidence>
<dbReference type="Proteomes" id="UP001049176">
    <property type="component" value="Chromosome 1"/>
</dbReference>
<dbReference type="KEGG" id="more:E1B28_001898"/>
<accession>A0A9P7V4F2</accession>
<dbReference type="EMBL" id="CM032181">
    <property type="protein sequence ID" value="KAG7100118.1"/>
    <property type="molecule type" value="Genomic_DNA"/>
</dbReference>
<reference evidence="2" key="1">
    <citation type="journal article" date="2021" name="Genome Biol. Evol.">
        <title>The assembled and annotated genome of the fairy-ring fungus Marasmius oreades.</title>
        <authorList>
            <person name="Hiltunen M."/>
            <person name="Ament-Velasquez S.L."/>
            <person name="Johannesson H."/>
        </authorList>
    </citation>
    <scope>NUCLEOTIDE SEQUENCE</scope>
    <source>
        <strain evidence="2">03SP1</strain>
    </source>
</reference>
<dbReference type="GeneID" id="66070974"/>
<name>A0A9P7V4F2_9AGAR</name>
<feature type="region of interest" description="Disordered" evidence="1">
    <location>
        <begin position="1"/>
        <end position="35"/>
    </location>
</feature>
<gene>
    <name evidence="2" type="ORF">E1B28_001898</name>
</gene>
<dbReference type="AlphaFoldDB" id="A0A9P7V4F2"/>
<proteinExistence type="predicted"/>
<protein>
    <submittedName>
        <fullName evidence="2">Uncharacterized protein</fullName>
    </submittedName>
</protein>
<evidence type="ECO:0000313" key="3">
    <source>
        <dbReference type="Proteomes" id="UP001049176"/>
    </source>
</evidence>
<organism evidence="2 3">
    <name type="scientific">Marasmius oreades</name>
    <name type="common">fairy-ring Marasmius</name>
    <dbReference type="NCBI Taxonomy" id="181124"/>
    <lineage>
        <taxon>Eukaryota</taxon>
        <taxon>Fungi</taxon>
        <taxon>Dikarya</taxon>
        <taxon>Basidiomycota</taxon>
        <taxon>Agaricomycotina</taxon>
        <taxon>Agaricomycetes</taxon>
        <taxon>Agaricomycetidae</taxon>
        <taxon>Agaricales</taxon>
        <taxon>Marasmiineae</taxon>
        <taxon>Marasmiaceae</taxon>
        <taxon>Marasmius</taxon>
    </lineage>
</organism>
<dbReference type="RefSeq" id="XP_043016588.1">
    <property type="nucleotide sequence ID" value="XM_043147874.1"/>
</dbReference>
<sequence length="112" mass="12822">MKRAREKQKVKETQINSNKRSQEELDHPEAHDAPKMHLALQQDPYKGYVCSEAPDVADDSGSDEKNGEGVKVYETAWELFRLMQDRFRCAIRGLGFTEMKAKYAVITLGTPY</sequence>
<comment type="caution">
    <text evidence="2">The sequence shown here is derived from an EMBL/GenBank/DDBJ whole genome shotgun (WGS) entry which is preliminary data.</text>
</comment>
<evidence type="ECO:0000256" key="1">
    <source>
        <dbReference type="SAM" id="MobiDB-lite"/>
    </source>
</evidence>